<evidence type="ECO:0000313" key="2">
    <source>
        <dbReference type="EMBL" id="CCO21451.1"/>
    </source>
</evidence>
<sequence>MSGDYLMRQIEDLARFLAQVLLQRQPDTVQIVDEEGRFSQGGFLKYRLHKLLLEGRINEAENLLFEEIELQAADEYLPVALDFYEAVNRLDDGQLEARNFTRAEIREGLEQVKKIYGTRE</sequence>
<organism evidence="2">
    <name type="scientific">termite gut metagenome</name>
    <dbReference type="NCBI Taxonomy" id="433724"/>
    <lineage>
        <taxon>unclassified sequences</taxon>
        <taxon>metagenomes</taxon>
        <taxon>organismal metagenomes</taxon>
    </lineage>
</organism>
<dbReference type="EMBL" id="HF548304">
    <property type="protein sequence ID" value="CCO21451.1"/>
    <property type="molecule type" value="Genomic_DNA"/>
</dbReference>
<dbReference type="InterPro" id="IPR045507">
    <property type="entry name" value="DUF6483"/>
</dbReference>
<accession>S0DGI5</accession>
<dbReference type="AlphaFoldDB" id="S0DGI5"/>
<dbReference type="Pfam" id="PF20092">
    <property type="entry name" value="DUF6483"/>
    <property type="match status" value="1"/>
</dbReference>
<evidence type="ECO:0000313" key="1">
    <source>
        <dbReference type="EMBL" id="CCO20861.1"/>
    </source>
</evidence>
<proteinExistence type="predicted"/>
<name>S0DGI5_9ZZZZ</name>
<reference evidence="2" key="2">
    <citation type="journal article" date="2013" name="Biotechnol. Biofuels">
        <title>Mining for hemicellulases in the fungus-growing termite Pseudacanthotermes militaris using functional metagenomics.</title>
        <authorList>
            <person name="Bastien G."/>
            <person name="Arnal G."/>
            <person name="Bozonnet S."/>
            <person name="Laguerre S."/>
            <person name="Ferreira F."/>
            <person name="Faure R."/>
            <person name="Henrissat B."/>
            <person name="Lefevre F."/>
            <person name="Robe P."/>
            <person name="Bouchez O."/>
            <person name="Noirot C."/>
            <person name="Dumon C."/>
            <person name="O'Donohue M."/>
        </authorList>
    </citation>
    <scope>NUCLEOTIDE SEQUENCE</scope>
</reference>
<gene>
    <name evidence="1" type="ORF">BN138_49</name>
    <name evidence="2" type="ORF">BN138_639</name>
</gene>
<protein>
    <submittedName>
        <fullName evidence="2">Uncharacterized protein</fullName>
    </submittedName>
</protein>
<reference evidence="2" key="1">
    <citation type="submission" date="2012-10" db="EMBL/GenBank/DDBJ databases">
        <authorList>
            <person name="Sandrine L."/>
        </authorList>
    </citation>
    <scope>NUCLEOTIDE SEQUENCE</scope>
</reference>
<dbReference type="EMBL" id="HF548271">
    <property type="protein sequence ID" value="CCO20861.1"/>
    <property type="molecule type" value="Genomic_DNA"/>
</dbReference>